<dbReference type="SUPFAM" id="SSF53098">
    <property type="entry name" value="Ribonuclease H-like"/>
    <property type="match status" value="1"/>
</dbReference>
<dbReference type="InterPro" id="IPR012337">
    <property type="entry name" value="RNaseH-like_sf"/>
</dbReference>
<feature type="region of interest" description="Disordered" evidence="1">
    <location>
        <begin position="19"/>
        <end position="39"/>
    </location>
</feature>
<proteinExistence type="predicted"/>
<dbReference type="EMBL" id="BSYR01000018">
    <property type="protein sequence ID" value="GMI81022.1"/>
    <property type="molecule type" value="Genomic_DNA"/>
</dbReference>
<dbReference type="Proteomes" id="UP001165190">
    <property type="component" value="Unassembled WGS sequence"/>
</dbReference>
<evidence type="ECO:0000313" key="3">
    <source>
        <dbReference type="EMBL" id="GMI81022.1"/>
    </source>
</evidence>
<dbReference type="InterPro" id="IPR025398">
    <property type="entry name" value="DUF4371"/>
</dbReference>
<comment type="caution">
    <text evidence="3">The sequence shown here is derived from an EMBL/GenBank/DDBJ whole genome shotgun (WGS) entry which is preliminary data.</text>
</comment>
<accession>A0A9W7HPB3</accession>
<organism evidence="3 4">
    <name type="scientific">Hibiscus trionum</name>
    <name type="common">Flower of an hour</name>
    <dbReference type="NCBI Taxonomy" id="183268"/>
    <lineage>
        <taxon>Eukaryota</taxon>
        <taxon>Viridiplantae</taxon>
        <taxon>Streptophyta</taxon>
        <taxon>Embryophyta</taxon>
        <taxon>Tracheophyta</taxon>
        <taxon>Spermatophyta</taxon>
        <taxon>Magnoliopsida</taxon>
        <taxon>eudicotyledons</taxon>
        <taxon>Gunneridae</taxon>
        <taxon>Pentapetalae</taxon>
        <taxon>rosids</taxon>
        <taxon>malvids</taxon>
        <taxon>Malvales</taxon>
        <taxon>Malvaceae</taxon>
        <taxon>Malvoideae</taxon>
        <taxon>Hibiscus</taxon>
    </lineage>
</organism>
<feature type="domain" description="TTF-type" evidence="2">
    <location>
        <begin position="102"/>
        <end position="201"/>
    </location>
</feature>
<name>A0A9W7HPB3_HIBTR</name>
<dbReference type="SMART" id="SM00597">
    <property type="entry name" value="ZnF_TTF"/>
    <property type="match status" value="1"/>
</dbReference>
<reference evidence="3" key="1">
    <citation type="submission" date="2023-05" db="EMBL/GenBank/DDBJ databases">
        <title>Genome and transcriptome analyses reveal genes involved in the formation of fine ridges on petal epidermal cells in Hibiscus trionum.</title>
        <authorList>
            <person name="Koshimizu S."/>
            <person name="Masuda S."/>
            <person name="Ishii T."/>
            <person name="Shirasu K."/>
            <person name="Hoshino A."/>
            <person name="Arita M."/>
        </authorList>
    </citation>
    <scope>NUCLEOTIDE SEQUENCE</scope>
    <source>
        <strain evidence="3">Hamamatsu line</strain>
    </source>
</reference>
<dbReference type="OrthoDB" id="999779at2759"/>
<dbReference type="PANTHER" id="PTHR11697">
    <property type="entry name" value="GENERAL TRANSCRIPTION FACTOR 2-RELATED ZINC FINGER PROTEIN"/>
    <property type="match status" value="1"/>
</dbReference>
<evidence type="ECO:0000259" key="2">
    <source>
        <dbReference type="SMART" id="SM00597"/>
    </source>
</evidence>
<gene>
    <name evidence="3" type="ORF">HRI_001771500</name>
</gene>
<dbReference type="InterPro" id="IPR006580">
    <property type="entry name" value="Znf_TTF"/>
</dbReference>
<dbReference type="Pfam" id="PF05699">
    <property type="entry name" value="Dimer_Tnp_hAT"/>
    <property type="match status" value="1"/>
</dbReference>
<dbReference type="AlphaFoldDB" id="A0A9W7HPB3"/>
<evidence type="ECO:0000256" key="1">
    <source>
        <dbReference type="SAM" id="MobiDB-lite"/>
    </source>
</evidence>
<dbReference type="GO" id="GO:0046983">
    <property type="term" value="F:protein dimerization activity"/>
    <property type="evidence" value="ECO:0007669"/>
    <property type="project" value="InterPro"/>
</dbReference>
<dbReference type="Pfam" id="PF14291">
    <property type="entry name" value="DUF4371"/>
    <property type="match status" value="1"/>
</dbReference>
<dbReference type="InterPro" id="IPR008906">
    <property type="entry name" value="HATC_C_dom"/>
</dbReference>
<protein>
    <recommendedName>
        <fullName evidence="2">TTF-type domain-containing protein</fullName>
    </recommendedName>
</protein>
<sequence>MKKSSTIDAFFKRKNVEISSPTEQPNTLSNHNPLIPDDNPTKAQRIEVNEGFDISLFERDPRLRKQIWQYPVNMRDEIRRAYIKVDPYQAILTEYPKSNKVPRRSFQASWFKLFPSWLEYSPSKDATFCLPCFLFHKENGPSGSNAFTVDGFQNWKKVRDGKNCSFLAHVGKDHNSPHRNAERACALLVNQSSHVQKKIEQFSSQQVVENKVRLKASIDAVMWLAFQGCAFRGDDESKTSQRPGNFLQLLHLIASYNDEVATAIEKAPKNATFTSPQIQKEILTVLSNKVKNAIREEIGDAKFCIIVDEARDHAKREQMSIVLRYVDKNGYVKERFFGLVHVKDTAASTLKNGICFSLSQYNLDVHNIRGQGYDGASNMRGEWNGLQALILSVCPYAYYVHCMAHRLQLALVVASKEVICIHRFFNKLSSIINIVGASCKRTDQLKAAHAANVAYLLDIDEIQSGKGLHQIGTLQRPGDTRWSSHLKSVSSLINMFSATCEVLLNIIDDGATSTQRAESDAAYEALTSFEFVFILHLMKKVLEISDMLCLTLQQQSQDILNAMHLVSSTKSLLQKLRDEGWDDLIVKVISFCDSVNIPIPDLNAHYVARKGRARRQQDDITMEHYYKIDIFNNVIDTQLQELNDKFNDHTMELLTLSSALDPKEMHTSFRIDDICQLVQKFYPSDFAEHEMMQLRMQFEHFDHVRQLSDFKSLETISDLCQWLVKTRKSEIYPLVYRVVTLILTLPVSTATTERSFSAMNIIKNKLRNKIEDDFLSNCLLIYIEKEIAETFDVDSIISDFCDMKERRVSFY</sequence>
<keyword evidence="4" id="KW-1185">Reference proteome</keyword>
<dbReference type="PANTHER" id="PTHR11697:SF231">
    <property type="entry name" value="TTF-TYPE DOMAIN-CONTAINING PROTEIN"/>
    <property type="match status" value="1"/>
</dbReference>
<dbReference type="InterPro" id="IPR055298">
    <property type="entry name" value="AtLOH3-like"/>
</dbReference>
<evidence type="ECO:0000313" key="4">
    <source>
        <dbReference type="Proteomes" id="UP001165190"/>
    </source>
</evidence>
<feature type="compositionally biased region" description="Polar residues" evidence="1">
    <location>
        <begin position="19"/>
        <end position="32"/>
    </location>
</feature>